<organism evidence="2 3">
    <name type="scientific">Sporothrix schenckii (strain ATCC 58251 / de Perez 2211183)</name>
    <name type="common">Rose-picker's disease fungus</name>
    <dbReference type="NCBI Taxonomy" id="1391915"/>
    <lineage>
        <taxon>Eukaryota</taxon>
        <taxon>Fungi</taxon>
        <taxon>Dikarya</taxon>
        <taxon>Ascomycota</taxon>
        <taxon>Pezizomycotina</taxon>
        <taxon>Sordariomycetes</taxon>
        <taxon>Sordariomycetidae</taxon>
        <taxon>Ophiostomatales</taxon>
        <taxon>Ophiostomataceae</taxon>
        <taxon>Sporothrix</taxon>
    </lineage>
</organism>
<accession>U7PN66</accession>
<keyword evidence="3" id="KW-1185">Reference proteome</keyword>
<sequence>MSSDDAYAAFLDKANEDPSGGRADRTNGAHASGANGANGLNGNHPGVSQTEVPQRLVTAARDRFYVSDSDEPWVPVSYGIGEASSLPTEDEFVGITGLNKPADSITILDPVDWDSQGQYKPLIDELRVESKGNDVRVYRVQIDSVRVEYWLVSHLDGNLLGYKAKAVES</sequence>
<reference evidence="3" key="1">
    <citation type="journal article" date="2014" name="Genome Announc.">
        <title>Genome sequence of the pathogenic fungus Sporothrix schenckii (ATCC 58251).</title>
        <authorList>
            <person name="Cuomo C.A."/>
            <person name="Rodriguez-Del Valle N."/>
            <person name="Perez-Sanchez L."/>
            <person name="Abouelleil A."/>
            <person name="Goldberg J."/>
            <person name="Young S."/>
            <person name="Zeng Q."/>
            <person name="Birren B.W."/>
        </authorList>
    </citation>
    <scope>NUCLEOTIDE SEQUENCE [LARGE SCALE GENOMIC DNA]</scope>
    <source>
        <strain evidence="3">ATCC 58251 / de Perez 2211183</strain>
    </source>
</reference>
<feature type="region of interest" description="Disordered" evidence="1">
    <location>
        <begin position="1"/>
        <end position="51"/>
    </location>
</feature>
<dbReference type="HOGENOM" id="CLU_092474_1_0_1"/>
<proteinExistence type="predicted"/>
<feature type="compositionally biased region" description="Low complexity" evidence="1">
    <location>
        <begin position="28"/>
        <end position="43"/>
    </location>
</feature>
<dbReference type="InterPro" id="IPR056539">
    <property type="entry name" value="NuiA-like"/>
</dbReference>
<dbReference type="Pfam" id="PF23151">
    <property type="entry name" value="NuiA_2"/>
    <property type="match status" value="1"/>
</dbReference>
<protein>
    <submittedName>
        <fullName evidence="2">Uncharacterized protein</fullName>
    </submittedName>
</protein>
<evidence type="ECO:0000313" key="2">
    <source>
        <dbReference type="EMBL" id="ERS96371.1"/>
    </source>
</evidence>
<dbReference type="PANTHER" id="PTHR42093">
    <property type="match status" value="1"/>
</dbReference>
<name>U7PN66_SPOS1</name>
<evidence type="ECO:0000256" key="1">
    <source>
        <dbReference type="SAM" id="MobiDB-lite"/>
    </source>
</evidence>
<dbReference type="AlphaFoldDB" id="U7PN66"/>
<gene>
    <name evidence="2" type="ORF">HMPREF1624_07281</name>
</gene>
<dbReference type="PANTHER" id="PTHR42093:SF1">
    <property type="match status" value="1"/>
</dbReference>
<dbReference type="OrthoDB" id="5366485at2759"/>
<dbReference type="EMBL" id="KI440850">
    <property type="protein sequence ID" value="ERS96371.1"/>
    <property type="molecule type" value="Genomic_DNA"/>
</dbReference>
<dbReference type="eggNOG" id="ENOG502SBFH">
    <property type="taxonomic scope" value="Eukaryota"/>
</dbReference>
<dbReference type="Proteomes" id="UP000018087">
    <property type="component" value="Unassembled WGS sequence"/>
</dbReference>
<evidence type="ECO:0000313" key="3">
    <source>
        <dbReference type="Proteomes" id="UP000018087"/>
    </source>
</evidence>